<keyword evidence="4 6" id="KW-1133">Transmembrane helix</keyword>
<feature type="transmembrane region" description="Helical" evidence="6">
    <location>
        <begin position="60"/>
        <end position="78"/>
    </location>
</feature>
<dbReference type="InterPro" id="IPR005226">
    <property type="entry name" value="UPF0014_fam"/>
</dbReference>
<comment type="similarity">
    <text evidence="2">Belongs to the UPF0014 family.</text>
</comment>
<feature type="transmembrane region" description="Helical" evidence="6">
    <location>
        <begin position="35"/>
        <end position="54"/>
    </location>
</feature>
<evidence type="ECO:0000256" key="6">
    <source>
        <dbReference type="SAM" id="Phobius"/>
    </source>
</evidence>
<evidence type="ECO:0000256" key="1">
    <source>
        <dbReference type="ARBA" id="ARBA00004141"/>
    </source>
</evidence>
<evidence type="ECO:0000256" key="4">
    <source>
        <dbReference type="ARBA" id="ARBA00022989"/>
    </source>
</evidence>
<keyword evidence="5 6" id="KW-0472">Membrane</keyword>
<feature type="transmembrane region" description="Helical" evidence="6">
    <location>
        <begin position="90"/>
        <end position="112"/>
    </location>
</feature>
<evidence type="ECO:0000313" key="7">
    <source>
        <dbReference type="EMBL" id="CAA9436977.1"/>
    </source>
</evidence>
<dbReference type="AlphaFoldDB" id="A0A6J4Q902"/>
<evidence type="ECO:0000256" key="2">
    <source>
        <dbReference type="ARBA" id="ARBA00005268"/>
    </source>
</evidence>
<feature type="transmembrane region" description="Helical" evidence="6">
    <location>
        <begin position="6"/>
        <end position="23"/>
    </location>
</feature>
<feature type="transmembrane region" description="Helical" evidence="6">
    <location>
        <begin position="187"/>
        <end position="205"/>
    </location>
</feature>
<proteinExistence type="inferred from homology"/>
<dbReference type="PANTHER" id="PTHR30028">
    <property type="entry name" value="UPF0014 INNER MEMBRANE PROTEIN YBBM-RELATED"/>
    <property type="match status" value="1"/>
</dbReference>
<sequence>MGTVVAALPTLGLVAVAVVLSFYEKLGLERDIGVAVVRSFVQLVAMGYAIGYVFGLESVGAIGLLLAGMVLFAAWTSARRAEGVPRAFAVAALAVGAAAVATIGLLLVLGVVPATARYLVPLGGMVVGNSMNAASLTMLRVRDDLAGRRREVEAALALGATSRQAVSPILKTALRGALVPLVDSTKTTGIVFLPGAMVGMIVAGADPLEAVRLQIVVLYMLLGSVSIAAMLVGLLSYRSFFTARHQLRTLPGR</sequence>
<dbReference type="Pfam" id="PF03649">
    <property type="entry name" value="UPF0014"/>
    <property type="match status" value="1"/>
</dbReference>
<keyword evidence="3 6" id="KW-0812">Transmembrane</keyword>
<dbReference type="EMBL" id="CADCUV010000181">
    <property type="protein sequence ID" value="CAA9436977.1"/>
    <property type="molecule type" value="Genomic_DNA"/>
</dbReference>
<reference evidence="7" key="1">
    <citation type="submission" date="2020-02" db="EMBL/GenBank/DDBJ databases">
        <authorList>
            <person name="Meier V. D."/>
        </authorList>
    </citation>
    <scope>NUCLEOTIDE SEQUENCE</scope>
    <source>
        <strain evidence="7">AVDCRST_MAG22</strain>
    </source>
</reference>
<evidence type="ECO:0000256" key="3">
    <source>
        <dbReference type="ARBA" id="ARBA00022692"/>
    </source>
</evidence>
<organism evidence="7">
    <name type="scientific">uncultured Rubrobacteraceae bacterium</name>
    <dbReference type="NCBI Taxonomy" id="349277"/>
    <lineage>
        <taxon>Bacteria</taxon>
        <taxon>Bacillati</taxon>
        <taxon>Actinomycetota</taxon>
        <taxon>Rubrobacteria</taxon>
        <taxon>Rubrobacterales</taxon>
        <taxon>Rubrobacteraceae</taxon>
        <taxon>environmental samples</taxon>
    </lineage>
</organism>
<gene>
    <name evidence="7" type="ORF">AVDCRST_MAG22-3755</name>
</gene>
<dbReference type="GO" id="GO:0005886">
    <property type="term" value="C:plasma membrane"/>
    <property type="evidence" value="ECO:0007669"/>
    <property type="project" value="TreeGrafter"/>
</dbReference>
<name>A0A6J4Q902_9ACTN</name>
<protein>
    <submittedName>
        <fullName evidence="7">Probable iron export permease protein FetB</fullName>
    </submittedName>
</protein>
<accession>A0A6J4Q902</accession>
<evidence type="ECO:0000256" key="5">
    <source>
        <dbReference type="ARBA" id="ARBA00023136"/>
    </source>
</evidence>
<comment type="subcellular location">
    <subcellularLocation>
        <location evidence="1">Membrane</location>
        <topology evidence="1">Multi-pass membrane protein</topology>
    </subcellularLocation>
</comment>
<feature type="transmembrane region" description="Helical" evidence="6">
    <location>
        <begin position="217"/>
        <end position="237"/>
    </location>
</feature>
<dbReference type="PANTHER" id="PTHR30028:SF0">
    <property type="entry name" value="PROTEIN ALUMINUM SENSITIVE 3"/>
    <property type="match status" value="1"/>
</dbReference>
<feature type="transmembrane region" description="Helical" evidence="6">
    <location>
        <begin position="118"/>
        <end position="139"/>
    </location>
</feature>